<protein>
    <submittedName>
        <fullName evidence="2">DUF1207 domain-containing protein</fullName>
    </submittedName>
</protein>
<keyword evidence="1" id="KW-0732">Signal</keyword>
<evidence type="ECO:0000313" key="3">
    <source>
        <dbReference type="Proteomes" id="UP001254608"/>
    </source>
</evidence>
<sequence length="294" mass="32636">MNIRTLRSIGRFGSALLLLGVCQHATAATDGDRSIDYQTGWIPSEQIFEPIAAGNAEALNYVSFVRLDPDGEGQEPFTAALVSLGESFPIYRWKTSGGSYWQFDLFGNVQSQFNMDAESDALLNTDFFIGFPLAWRKDDWSARLRLFHQSSHLGDELVLSGDAPERIDLTYEAADFLLAYQINGWRLYGGGAYLFSKDSEFLGDYSVRGGAEYLSPERKLLGGRFIAGLDLLGAEFFDNDIQTKAIAGVRWGRDDPDAGTITLALQAFTGPTPFGQFFDYTSTFYGLIVYFTLD</sequence>
<evidence type="ECO:0000256" key="1">
    <source>
        <dbReference type="SAM" id="SignalP"/>
    </source>
</evidence>
<comment type="caution">
    <text evidence="2">The sequence shown here is derived from an EMBL/GenBank/DDBJ whole genome shotgun (WGS) entry which is preliminary data.</text>
</comment>
<dbReference type="Proteomes" id="UP001254608">
    <property type="component" value="Unassembled WGS sequence"/>
</dbReference>
<accession>A0ABU2WJM4</accession>
<feature type="chain" id="PRO_5046943832" evidence="1">
    <location>
        <begin position="28"/>
        <end position="294"/>
    </location>
</feature>
<gene>
    <name evidence="2" type="ORF">RM530_11955</name>
</gene>
<keyword evidence="3" id="KW-1185">Reference proteome</keyword>
<dbReference type="EMBL" id="JAVRIC010000016">
    <property type="protein sequence ID" value="MDT0498071.1"/>
    <property type="molecule type" value="Genomic_DNA"/>
</dbReference>
<evidence type="ECO:0000313" key="2">
    <source>
        <dbReference type="EMBL" id="MDT0498071.1"/>
    </source>
</evidence>
<organism evidence="2 3">
    <name type="scientific">Banduia mediterranea</name>
    <dbReference type="NCBI Taxonomy" id="3075609"/>
    <lineage>
        <taxon>Bacteria</taxon>
        <taxon>Pseudomonadati</taxon>
        <taxon>Pseudomonadota</taxon>
        <taxon>Gammaproteobacteria</taxon>
        <taxon>Nevskiales</taxon>
        <taxon>Algiphilaceae</taxon>
        <taxon>Banduia</taxon>
    </lineage>
</organism>
<name>A0ABU2WJM4_9GAMM</name>
<proteinExistence type="predicted"/>
<dbReference type="Pfam" id="PF06727">
    <property type="entry name" value="DUF1207"/>
    <property type="match status" value="1"/>
</dbReference>
<reference evidence="2 3" key="1">
    <citation type="submission" date="2023-09" db="EMBL/GenBank/DDBJ databases">
        <authorList>
            <person name="Rey-Velasco X."/>
        </authorList>
    </citation>
    <scope>NUCLEOTIDE SEQUENCE [LARGE SCALE GENOMIC DNA]</scope>
    <source>
        <strain evidence="2 3">W345</strain>
    </source>
</reference>
<feature type="signal peptide" evidence="1">
    <location>
        <begin position="1"/>
        <end position="27"/>
    </location>
</feature>
<dbReference type="InterPro" id="IPR009599">
    <property type="entry name" value="DUF1207"/>
</dbReference>
<dbReference type="RefSeq" id="WP_311365460.1">
    <property type="nucleotide sequence ID" value="NZ_JAVRIC010000016.1"/>
</dbReference>